<dbReference type="Proteomes" id="UP000182128">
    <property type="component" value="Unassembled WGS sequence"/>
</dbReference>
<dbReference type="SUPFAM" id="SSF48179">
    <property type="entry name" value="6-phosphogluconate dehydrogenase C-terminal domain-like"/>
    <property type="match status" value="1"/>
</dbReference>
<feature type="domain" description="Pyrroline-5-carboxylate reductase dimerisation" evidence="6">
    <location>
        <begin position="208"/>
        <end position="312"/>
    </location>
</feature>
<evidence type="ECO:0000313" key="8">
    <source>
        <dbReference type="Proteomes" id="UP000182128"/>
    </source>
</evidence>
<gene>
    <name evidence="7" type="ORF">PKNA1_C2_1113600</name>
</gene>
<dbReference type="GO" id="GO:0004735">
    <property type="term" value="F:pyrroline-5-carboxylate reductase activity"/>
    <property type="evidence" value="ECO:0007669"/>
    <property type="project" value="UniProtKB-EC"/>
</dbReference>
<dbReference type="PIRSF" id="PIRSF000193">
    <property type="entry name" value="Pyrrol-5-carb_rd"/>
    <property type="match status" value="1"/>
</dbReference>
<evidence type="ECO:0000256" key="1">
    <source>
        <dbReference type="ARBA" id="ARBA00005525"/>
    </source>
</evidence>
<dbReference type="EC" id="1.5.1.2" evidence="7"/>
<evidence type="ECO:0000256" key="3">
    <source>
        <dbReference type="ARBA" id="ARBA00023002"/>
    </source>
</evidence>
<feature type="binding site" evidence="4">
    <location>
        <position position="37"/>
    </location>
    <ligand>
        <name>NADP(+)</name>
        <dbReference type="ChEBI" id="CHEBI:58349"/>
    </ligand>
</feature>
<dbReference type="Pfam" id="PF03807">
    <property type="entry name" value="F420_oxidored"/>
    <property type="match status" value="1"/>
</dbReference>
<keyword evidence="2 4" id="KW-0521">NADP</keyword>
<dbReference type="PANTHER" id="PTHR11645:SF0">
    <property type="entry name" value="PYRROLINE-5-CARBOXYLATE REDUCTASE 3"/>
    <property type="match status" value="1"/>
</dbReference>
<dbReference type="HAMAP" id="MF_01925">
    <property type="entry name" value="P5C_reductase"/>
    <property type="match status" value="1"/>
</dbReference>
<dbReference type="Gene3D" id="3.40.50.720">
    <property type="entry name" value="NAD(P)-binding Rossmann-like Domain"/>
    <property type="match status" value="1"/>
</dbReference>
<dbReference type="InterPro" id="IPR029036">
    <property type="entry name" value="P5CR_dimer"/>
</dbReference>
<dbReference type="InterPro" id="IPR028939">
    <property type="entry name" value="P5C_Rdtase_cat_N"/>
</dbReference>
<evidence type="ECO:0000256" key="4">
    <source>
        <dbReference type="PIRSR" id="PIRSR000193-1"/>
    </source>
</evidence>
<dbReference type="EMBL" id="CWHQ02000012">
    <property type="protein sequence ID" value="SBO24809.1"/>
    <property type="molecule type" value="Genomic_DNA"/>
</dbReference>
<sequence>MENIRVGFIGLGKMGSALAYGMEKSNFIGKKNIYYHTPLKKDVPFVYLQSNELVAKTCDVIVLAVKPDLAGKVLLEIKECVGSKLLISICGGLNLKTLEEVRKGETIFCPLDFISYKGDVLHQLNKCEYVYITTPLPNDYPHIYYPYLYFPSQMVGVPAKIVRVMPNTPSLVGQGCLVFCANNNVDATDTQKVIDIFSACGVIQEIKEDHMDIATAISGCGPAYVFLFIESLIDAGVKNGLNRDVSKQLVLQTILGSVHMVKASNQAVQQLKDDVCSPGGITIVGLSTLEKHAFKYTVMDAVESACQKSKSMH</sequence>
<dbReference type="InterPro" id="IPR036291">
    <property type="entry name" value="NAD(P)-bd_dom_sf"/>
</dbReference>
<dbReference type="Gene3D" id="1.10.3730.10">
    <property type="entry name" value="ProC C-terminal domain-like"/>
    <property type="match status" value="1"/>
</dbReference>
<dbReference type="PROSITE" id="PS00521">
    <property type="entry name" value="P5CR"/>
    <property type="match status" value="1"/>
</dbReference>
<dbReference type="Pfam" id="PF14748">
    <property type="entry name" value="P5CR_dimer"/>
    <property type="match status" value="1"/>
</dbReference>
<dbReference type="InterPro" id="IPR000304">
    <property type="entry name" value="Pyrroline-COOH_reductase"/>
</dbReference>
<feature type="binding site" evidence="4">
    <location>
        <begin position="9"/>
        <end position="14"/>
    </location>
    <ligand>
        <name>NADP(+)</name>
        <dbReference type="ChEBI" id="CHEBI:58349"/>
    </ligand>
</feature>
<dbReference type="AlphaFoldDB" id="A0A193RAR1"/>
<dbReference type="PANTHER" id="PTHR11645">
    <property type="entry name" value="PYRROLINE-5-CARBOXYLATE REDUCTASE"/>
    <property type="match status" value="1"/>
</dbReference>
<evidence type="ECO:0000256" key="2">
    <source>
        <dbReference type="ARBA" id="ARBA00022857"/>
    </source>
</evidence>
<dbReference type="FunFam" id="1.10.3730.10:FF:000001">
    <property type="entry name" value="Pyrroline-5-carboxylate reductase"/>
    <property type="match status" value="1"/>
</dbReference>
<dbReference type="SUPFAM" id="SSF51735">
    <property type="entry name" value="NAD(P)-binding Rossmann-fold domains"/>
    <property type="match status" value="1"/>
</dbReference>
<dbReference type="InterPro" id="IPR008927">
    <property type="entry name" value="6-PGluconate_DH-like_C_sf"/>
</dbReference>
<feature type="domain" description="Pyrroline-5-carboxylate reductase catalytic N-terminal" evidence="5">
    <location>
        <begin position="5"/>
        <end position="90"/>
    </location>
</feature>
<feature type="binding site" evidence="4">
    <location>
        <begin position="64"/>
        <end position="67"/>
    </location>
    <ligand>
        <name>NADP(+)</name>
        <dbReference type="ChEBI" id="CHEBI:58349"/>
    </ligand>
</feature>
<name>A0A193RAR1_PLAKH</name>
<protein>
    <submittedName>
        <fullName evidence="7">Pyrroline-5-carboxylate reductase, putative</fullName>
        <ecNumber evidence="7">1.5.1.2</ecNumber>
    </submittedName>
</protein>
<keyword evidence="3 7" id="KW-0560">Oxidoreductase</keyword>
<evidence type="ECO:0000259" key="5">
    <source>
        <dbReference type="Pfam" id="PF03807"/>
    </source>
</evidence>
<dbReference type="GO" id="GO:0055129">
    <property type="term" value="P:L-proline biosynthetic process"/>
    <property type="evidence" value="ECO:0007669"/>
    <property type="project" value="TreeGrafter"/>
</dbReference>
<evidence type="ECO:0000313" key="7">
    <source>
        <dbReference type="EMBL" id="SBO24809.1"/>
    </source>
</evidence>
<evidence type="ECO:0000259" key="6">
    <source>
        <dbReference type="Pfam" id="PF14748"/>
    </source>
</evidence>
<organism evidence="7 8">
    <name type="scientific">Plasmodium knowlesi (strain H)</name>
    <dbReference type="NCBI Taxonomy" id="5851"/>
    <lineage>
        <taxon>Eukaryota</taxon>
        <taxon>Sar</taxon>
        <taxon>Alveolata</taxon>
        <taxon>Apicomplexa</taxon>
        <taxon>Aconoidasida</taxon>
        <taxon>Haemosporida</taxon>
        <taxon>Plasmodiidae</taxon>
        <taxon>Plasmodium</taxon>
        <taxon>Plasmodium (Plasmodium)</taxon>
    </lineage>
</organism>
<proteinExistence type="inferred from homology"/>
<feature type="binding site" evidence="4">
    <location>
        <position position="51"/>
    </location>
    <ligand>
        <name>NADPH</name>
        <dbReference type="ChEBI" id="CHEBI:57783"/>
    </ligand>
</feature>
<reference evidence="8" key="1">
    <citation type="submission" date="2016-05" db="EMBL/GenBank/DDBJ databases">
        <authorList>
            <person name="Sharaf H."/>
        </authorList>
    </citation>
    <scope>NUCLEOTIDE SEQUENCE [LARGE SCALE GENOMIC DNA]</scope>
    <source>
        <strain evidence="8">H</strain>
    </source>
</reference>
<comment type="similarity">
    <text evidence="1">Belongs to the pyrroline-5-carboxylate reductase family.</text>
</comment>
<dbReference type="InterPro" id="IPR053790">
    <property type="entry name" value="P5CR-like_CS"/>
</dbReference>
<accession>A0A193RAR1</accession>